<dbReference type="Gene3D" id="3.40.1190.20">
    <property type="match status" value="1"/>
</dbReference>
<accession>A0A4R3ICC3</accession>
<proteinExistence type="predicted"/>
<dbReference type="SUPFAM" id="SSF53613">
    <property type="entry name" value="Ribokinase-like"/>
    <property type="match status" value="1"/>
</dbReference>
<keyword evidence="5" id="KW-1185">Reference proteome</keyword>
<gene>
    <name evidence="4" type="ORF">BCF53_10260</name>
</gene>
<evidence type="ECO:0000259" key="3">
    <source>
        <dbReference type="Pfam" id="PF00294"/>
    </source>
</evidence>
<dbReference type="InterPro" id="IPR011611">
    <property type="entry name" value="PfkB_dom"/>
</dbReference>
<comment type="caution">
    <text evidence="4">The sequence shown here is derived from an EMBL/GenBank/DDBJ whole genome shotgun (WGS) entry which is preliminary data.</text>
</comment>
<organism evidence="4 5">
    <name type="scientific">Reinekea marinisedimentorum</name>
    <dbReference type="NCBI Taxonomy" id="230495"/>
    <lineage>
        <taxon>Bacteria</taxon>
        <taxon>Pseudomonadati</taxon>
        <taxon>Pseudomonadota</taxon>
        <taxon>Gammaproteobacteria</taxon>
        <taxon>Oceanospirillales</taxon>
        <taxon>Saccharospirillaceae</taxon>
        <taxon>Reinekea</taxon>
    </lineage>
</organism>
<evidence type="ECO:0000313" key="4">
    <source>
        <dbReference type="EMBL" id="TCS43037.1"/>
    </source>
</evidence>
<evidence type="ECO:0000256" key="1">
    <source>
        <dbReference type="ARBA" id="ARBA00022679"/>
    </source>
</evidence>
<evidence type="ECO:0000313" key="5">
    <source>
        <dbReference type="Proteomes" id="UP000295793"/>
    </source>
</evidence>
<keyword evidence="1" id="KW-0808">Transferase</keyword>
<name>A0A4R3ICC3_9GAMM</name>
<dbReference type="CDD" id="cd01941">
    <property type="entry name" value="YeiC_kinase_like"/>
    <property type="match status" value="1"/>
</dbReference>
<dbReference type="InterPro" id="IPR002173">
    <property type="entry name" value="Carboh/pur_kinase_PfkB_CS"/>
</dbReference>
<dbReference type="RefSeq" id="WP_132699607.1">
    <property type="nucleotide sequence ID" value="NZ_SLZR01000002.1"/>
</dbReference>
<dbReference type="OrthoDB" id="9806249at2"/>
<dbReference type="InterPro" id="IPR029056">
    <property type="entry name" value="Ribokinase-like"/>
</dbReference>
<dbReference type="EMBL" id="SLZR01000002">
    <property type="protein sequence ID" value="TCS43037.1"/>
    <property type="molecule type" value="Genomic_DNA"/>
</dbReference>
<dbReference type="Proteomes" id="UP000295793">
    <property type="component" value="Unassembled WGS sequence"/>
</dbReference>
<sequence length="327" mass="35017">MNRSKPTPQDENPEAGASVTPKILVVGGANLDITGSCFNRLIPGDSNPGIIKNSPGGVGRNIAENLQRLGIQTSLLSIIGRDFGGSLILRYCNEAGIDTSAFFEHETLSTGTYMAINNQIGSLLAAISDMAVIDTLSPCLLEKRLSYFAAADEIILEANLSKEAIEWICQTNPRKRIHADAVSATKAVKLKPVLKHLDTLKVNREEAAAIIGSHGDDEFLAKSLFDQGVNRVLLSKGPQGCSLYSKEAIEDTAAIKGENISDTGAGDALLAGFIAAQYLLKSQKDRLQFASACATFALGSEESVNPLLSTEQIRSQFLSHLDKEAWL</sequence>
<dbReference type="PANTHER" id="PTHR10584:SF166">
    <property type="entry name" value="RIBOKINASE"/>
    <property type="match status" value="1"/>
</dbReference>
<keyword evidence="2 4" id="KW-0418">Kinase</keyword>
<dbReference type="PROSITE" id="PS00583">
    <property type="entry name" value="PFKB_KINASES_1"/>
    <property type="match status" value="1"/>
</dbReference>
<protein>
    <submittedName>
        <fullName evidence="4">Pseudouridine kinase</fullName>
    </submittedName>
</protein>
<dbReference type="Pfam" id="PF00294">
    <property type="entry name" value="PfkB"/>
    <property type="match status" value="1"/>
</dbReference>
<dbReference type="PANTHER" id="PTHR10584">
    <property type="entry name" value="SUGAR KINASE"/>
    <property type="match status" value="1"/>
</dbReference>
<feature type="domain" description="Carbohydrate kinase PfkB" evidence="3">
    <location>
        <begin position="22"/>
        <end position="306"/>
    </location>
</feature>
<evidence type="ECO:0000256" key="2">
    <source>
        <dbReference type="ARBA" id="ARBA00022777"/>
    </source>
</evidence>
<dbReference type="GO" id="GO:0016301">
    <property type="term" value="F:kinase activity"/>
    <property type="evidence" value="ECO:0007669"/>
    <property type="project" value="UniProtKB-KW"/>
</dbReference>
<reference evidence="4 5" key="1">
    <citation type="submission" date="2019-03" db="EMBL/GenBank/DDBJ databases">
        <title>Genomic Encyclopedia of Archaeal and Bacterial Type Strains, Phase II (KMG-II): from individual species to whole genera.</title>
        <authorList>
            <person name="Goeker M."/>
        </authorList>
    </citation>
    <scope>NUCLEOTIDE SEQUENCE [LARGE SCALE GENOMIC DNA]</scope>
    <source>
        <strain evidence="4 5">DSM 15388</strain>
    </source>
</reference>
<dbReference type="AlphaFoldDB" id="A0A4R3ICC3"/>